<protein>
    <recommendedName>
        <fullName evidence="3">F-box domain-containing protein</fullName>
    </recommendedName>
</protein>
<proteinExistence type="predicted"/>
<organism evidence="1 2">
    <name type="scientific">Pterulicium gracile</name>
    <dbReference type="NCBI Taxonomy" id="1884261"/>
    <lineage>
        <taxon>Eukaryota</taxon>
        <taxon>Fungi</taxon>
        <taxon>Dikarya</taxon>
        <taxon>Basidiomycota</taxon>
        <taxon>Agaricomycotina</taxon>
        <taxon>Agaricomycetes</taxon>
        <taxon>Agaricomycetidae</taxon>
        <taxon>Agaricales</taxon>
        <taxon>Pleurotineae</taxon>
        <taxon>Pterulaceae</taxon>
        <taxon>Pterulicium</taxon>
    </lineage>
</organism>
<evidence type="ECO:0008006" key="3">
    <source>
        <dbReference type="Google" id="ProtNLM"/>
    </source>
</evidence>
<name>A0A5C3QG98_9AGAR</name>
<reference evidence="1 2" key="1">
    <citation type="journal article" date="2019" name="Nat. Ecol. Evol.">
        <title>Megaphylogeny resolves global patterns of mushroom evolution.</title>
        <authorList>
            <person name="Varga T."/>
            <person name="Krizsan K."/>
            <person name="Foldi C."/>
            <person name="Dima B."/>
            <person name="Sanchez-Garcia M."/>
            <person name="Sanchez-Ramirez S."/>
            <person name="Szollosi G.J."/>
            <person name="Szarkandi J.G."/>
            <person name="Papp V."/>
            <person name="Albert L."/>
            <person name="Andreopoulos W."/>
            <person name="Angelini C."/>
            <person name="Antonin V."/>
            <person name="Barry K.W."/>
            <person name="Bougher N.L."/>
            <person name="Buchanan P."/>
            <person name="Buyck B."/>
            <person name="Bense V."/>
            <person name="Catcheside P."/>
            <person name="Chovatia M."/>
            <person name="Cooper J."/>
            <person name="Damon W."/>
            <person name="Desjardin D."/>
            <person name="Finy P."/>
            <person name="Geml J."/>
            <person name="Haridas S."/>
            <person name="Hughes K."/>
            <person name="Justo A."/>
            <person name="Karasinski D."/>
            <person name="Kautmanova I."/>
            <person name="Kiss B."/>
            <person name="Kocsube S."/>
            <person name="Kotiranta H."/>
            <person name="LaButti K.M."/>
            <person name="Lechner B.E."/>
            <person name="Liimatainen K."/>
            <person name="Lipzen A."/>
            <person name="Lukacs Z."/>
            <person name="Mihaltcheva S."/>
            <person name="Morgado L.N."/>
            <person name="Niskanen T."/>
            <person name="Noordeloos M.E."/>
            <person name="Ohm R.A."/>
            <person name="Ortiz-Santana B."/>
            <person name="Ovrebo C."/>
            <person name="Racz N."/>
            <person name="Riley R."/>
            <person name="Savchenko A."/>
            <person name="Shiryaev A."/>
            <person name="Soop K."/>
            <person name="Spirin V."/>
            <person name="Szebenyi C."/>
            <person name="Tomsovsky M."/>
            <person name="Tulloss R.E."/>
            <person name="Uehling J."/>
            <person name="Grigoriev I.V."/>
            <person name="Vagvolgyi C."/>
            <person name="Papp T."/>
            <person name="Martin F.M."/>
            <person name="Miettinen O."/>
            <person name="Hibbett D.S."/>
            <person name="Nagy L.G."/>
        </authorList>
    </citation>
    <scope>NUCLEOTIDE SEQUENCE [LARGE SCALE GENOMIC DNA]</scope>
    <source>
        <strain evidence="1 2">CBS 309.79</strain>
    </source>
</reference>
<evidence type="ECO:0000313" key="1">
    <source>
        <dbReference type="EMBL" id="TFK99510.1"/>
    </source>
</evidence>
<gene>
    <name evidence="1" type="ORF">BDV98DRAFT_594825</name>
</gene>
<dbReference type="EMBL" id="ML178833">
    <property type="protein sequence ID" value="TFK99510.1"/>
    <property type="molecule type" value="Genomic_DNA"/>
</dbReference>
<dbReference type="AlphaFoldDB" id="A0A5C3QG98"/>
<dbReference type="Proteomes" id="UP000305067">
    <property type="component" value="Unassembled WGS sequence"/>
</dbReference>
<keyword evidence="2" id="KW-1185">Reference proteome</keyword>
<evidence type="ECO:0000313" key="2">
    <source>
        <dbReference type="Proteomes" id="UP000305067"/>
    </source>
</evidence>
<sequence length="148" mass="16613">MPNLRCLTLDVNRFLGGDAVFKTLPEFIQQSSGQLEVFSCEATYLQHEEILLLLEAIRDGATSPTTLRKVHLCARTVSESFLTELRDVCAHIDEVTLRWAFVEPGLTSMRLELSTGSSVSWDNMKFLIPVFGKQTEPSCSTADRRYPA</sequence>
<accession>A0A5C3QG98</accession>